<evidence type="ECO:0000256" key="5">
    <source>
        <dbReference type="ARBA" id="ARBA00023004"/>
    </source>
</evidence>
<dbReference type="PROSITE" id="PS00086">
    <property type="entry name" value="CYTOCHROME_P450"/>
    <property type="match status" value="1"/>
</dbReference>
<evidence type="ECO:0000313" key="10">
    <source>
        <dbReference type="Proteomes" id="UP000813672"/>
    </source>
</evidence>
<dbReference type="GO" id="GO:0005506">
    <property type="term" value="F:iron ion binding"/>
    <property type="evidence" value="ECO:0007669"/>
    <property type="project" value="InterPro"/>
</dbReference>
<comment type="function">
    <text evidence="7">Cytochromes P450 are a group of heme-thiolate monooxygenases. They oxidize a variety of structurally unrelated compounds, including steroids, fatty acids, and xenobiotics.</text>
</comment>
<dbReference type="InterPro" id="IPR036396">
    <property type="entry name" value="Cyt_P450_sf"/>
</dbReference>
<dbReference type="InterPro" id="IPR001128">
    <property type="entry name" value="Cyt_P450"/>
</dbReference>
<evidence type="ECO:0000313" key="9">
    <source>
        <dbReference type="EMBL" id="MCE8539503.1"/>
    </source>
</evidence>
<dbReference type="PRINTS" id="PR00359">
    <property type="entry name" value="BP450"/>
</dbReference>
<keyword evidence="2 8" id="KW-0349">Heme</keyword>
<accession>A0A9Q3ZNT7</accession>
<keyword evidence="6 8" id="KW-0503">Monooxygenase</keyword>
<dbReference type="FunFam" id="1.10.630.10:FF:000018">
    <property type="entry name" value="Cytochrome P450 monooxygenase"/>
    <property type="match status" value="1"/>
</dbReference>
<dbReference type="GO" id="GO:0016705">
    <property type="term" value="F:oxidoreductase activity, acting on paired donors, with incorporation or reduction of molecular oxygen"/>
    <property type="evidence" value="ECO:0007669"/>
    <property type="project" value="InterPro"/>
</dbReference>
<evidence type="ECO:0000256" key="2">
    <source>
        <dbReference type="ARBA" id="ARBA00022617"/>
    </source>
</evidence>
<dbReference type="PRINTS" id="PR00385">
    <property type="entry name" value="P450"/>
</dbReference>
<reference evidence="9" key="1">
    <citation type="journal article" date="2021" name="Environ. Microbiol.">
        <title>Cryptic niche differentiation of novel sediment ecotypes of Rugeria pomeroyi correlates with nitrate respiration.</title>
        <authorList>
            <person name="Lin X."/>
            <person name="McNichol J."/>
            <person name="Chu X."/>
            <person name="Qian Y."/>
            <person name="Luo H."/>
        </authorList>
    </citation>
    <scope>NUCLEOTIDE SEQUENCE</scope>
    <source>
        <strain evidence="9">SZCCDBB064</strain>
    </source>
</reference>
<keyword evidence="4 8" id="KW-0560">Oxidoreductase</keyword>
<dbReference type="GO" id="GO:0004497">
    <property type="term" value="F:monooxygenase activity"/>
    <property type="evidence" value="ECO:0007669"/>
    <property type="project" value="UniProtKB-KW"/>
</dbReference>
<keyword evidence="5 8" id="KW-0408">Iron</keyword>
<dbReference type="GO" id="GO:0020037">
    <property type="term" value="F:heme binding"/>
    <property type="evidence" value="ECO:0007669"/>
    <property type="project" value="InterPro"/>
</dbReference>
<sequence>MTAPQTAEPLVYDPSDPSVMANPFPIYARLREDDPVHWSPSLKSWIITRYTDVRDLLLSDHLSVNRLATFYQSLPPADAVLLKDIVHYLNLWLAFRDPPDHTRVRRILRHAFTASAIEHMRPNITEITDLLLDRLESGGRNEVDLIREYALQLPAFVIMDLLDVPRDMLNDFKEWSDDMAVFIGGARNSGDKYERAERGCRKMSSYFAQLIKERTENPKPGFLMDLINARDEGDKLSEDELIATCILVLFAGHETTTNLIGNATLLLLRHPDQLAKLKSDPALIDSAIEEVLRFDGPTNALVRVAAEDHDLHGRRIREGQRVFVMVNSANRDPRIFKDPDRFDITRQQNRHLTFGQGIHLCLGAKLAREEGRIAVERLFARFPNLALDPSAPPEWLDAMVPRGTRHLPVLLNG</sequence>
<gene>
    <name evidence="9" type="ORF">KBY27_18755</name>
</gene>
<evidence type="ECO:0000256" key="7">
    <source>
        <dbReference type="ARBA" id="ARBA00043906"/>
    </source>
</evidence>
<comment type="similarity">
    <text evidence="1 8">Belongs to the cytochrome P450 family.</text>
</comment>
<dbReference type="Pfam" id="PF00067">
    <property type="entry name" value="p450"/>
    <property type="match status" value="1"/>
</dbReference>
<dbReference type="AlphaFoldDB" id="A0A9Q3ZNT7"/>
<name>A0A9Q3ZNT7_9RHOB</name>
<evidence type="ECO:0000256" key="8">
    <source>
        <dbReference type="RuleBase" id="RU000461"/>
    </source>
</evidence>
<dbReference type="CDD" id="cd20625">
    <property type="entry name" value="CYP164-like"/>
    <property type="match status" value="1"/>
</dbReference>
<dbReference type="PANTHER" id="PTHR46696:SF1">
    <property type="entry name" value="CYTOCHROME P450 YJIB-RELATED"/>
    <property type="match status" value="1"/>
</dbReference>
<protein>
    <submittedName>
        <fullName evidence="9">Cytochrome P450</fullName>
    </submittedName>
</protein>
<evidence type="ECO:0000256" key="1">
    <source>
        <dbReference type="ARBA" id="ARBA00010617"/>
    </source>
</evidence>
<comment type="caution">
    <text evidence="9">The sequence shown here is derived from an EMBL/GenBank/DDBJ whole genome shotgun (WGS) entry which is preliminary data.</text>
</comment>
<dbReference type="EMBL" id="JAGQAF010000014">
    <property type="protein sequence ID" value="MCE8539503.1"/>
    <property type="molecule type" value="Genomic_DNA"/>
</dbReference>
<evidence type="ECO:0000256" key="3">
    <source>
        <dbReference type="ARBA" id="ARBA00022723"/>
    </source>
</evidence>
<dbReference type="Proteomes" id="UP000813672">
    <property type="component" value="Unassembled WGS sequence"/>
</dbReference>
<proteinExistence type="inferred from homology"/>
<keyword evidence="3 8" id="KW-0479">Metal-binding</keyword>
<organism evidence="9 10">
    <name type="scientific">Ruegeria pomeroyi</name>
    <dbReference type="NCBI Taxonomy" id="89184"/>
    <lineage>
        <taxon>Bacteria</taxon>
        <taxon>Pseudomonadati</taxon>
        <taxon>Pseudomonadota</taxon>
        <taxon>Alphaproteobacteria</taxon>
        <taxon>Rhodobacterales</taxon>
        <taxon>Roseobacteraceae</taxon>
        <taxon>Ruegeria</taxon>
    </lineage>
</organism>
<dbReference type="Gene3D" id="1.10.630.10">
    <property type="entry name" value="Cytochrome P450"/>
    <property type="match status" value="1"/>
</dbReference>
<evidence type="ECO:0000256" key="4">
    <source>
        <dbReference type="ARBA" id="ARBA00023002"/>
    </source>
</evidence>
<dbReference type="RefSeq" id="WP_234221454.1">
    <property type="nucleotide sequence ID" value="NZ_JAGQAF010000014.1"/>
</dbReference>
<dbReference type="InterPro" id="IPR017972">
    <property type="entry name" value="Cyt_P450_CS"/>
</dbReference>
<evidence type="ECO:0000256" key="6">
    <source>
        <dbReference type="ARBA" id="ARBA00023033"/>
    </source>
</evidence>
<dbReference type="PANTHER" id="PTHR46696">
    <property type="entry name" value="P450, PUTATIVE (EUROFUNG)-RELATED"/>
    <property type="match status" value="1"/>
</dbReference>
<dbReference type="InterPro" id="IPR002397">
    <property type="entry name" value="Cyt_P450_B"/>
</dbReference>
<dbReference type="SUPFAM" id="SSF48264">
    <property type="entry name" value="Cytochrome P450"/>
    <property type="match status" value="1"/>
</dbReference>